<dbReference type="EMBL" id="HBGK01046361">
    <property type="protein sequence ID" value="CAD9306062.1"/>
    <property type="molecule type" value="Transcribed_RNA"/>
</dbReference>
<dbReference type="EMBL" id="HBGK01046362">
    <property type="protein sequence ID" value="CAD9306064.1"/>
    <property type="molecule type" value="Transcribed_RNA"/>
</dbReference>
<reference evidence="1" key="1">
    <citation type="submission" date="2021-01" db="EMBL/GenBank/DDBJ databases">
        <authorList>
            <person name="Corre E."/>
            <person name="Pelletier E."/>
            <person name="Niang G."/>
            <person name="Scheremetjew M."/>
            <person name="Finn R."/>
            <person name="Kale V."/>
            <person name="Holt S."/>
            <person name="Cochrane G."/>
            <person name="Meng A."/>
            <person name="Brown T."/>
            <person name="Cohen L."/>
        </authorList>
    </citation>
    <scope>NUCLEOTIDE SEQUENCE</scope>
    <source>
        <strain evidence="1">CCMP 410</strain>
    </source>
</reference>
<proteinExistence type="predicted"/>
<evidence type="ECO:0000313" key="2">
    <source>
        <dbReference type="EMBL" id="CAD9306064.1"/>
    </source>
</evidence>
<accession>A0A6U5PDT9</accession>
<sequence length="151" mass="17143">MGKDRHHTIAMISIFDDPLVDKQPEHHPPNKINHTDNVTLITCGATPEAPHFRNARIDAARGFLKGQRTCPVFLLPGVVHNSIAGRTKLHSWVRPSAAVGLMWWLVASAQSYLNRISPTTKSVSRNEGVLKRRWVRESERWSPSAKLKRRR</sequence>
<protein>
    <submittedName>
        <fullName evidence="1">Uncharacterized protein</fullName>
    </submittedName>
</protein>
<evidence type="ECO:0000313" key="1">
    <source>
        <dbReference type="EMBL" id="CAD9306062.1"/>
    </source>
</evidence>
<organism evidence="1">
    <name type="scientific">Grammatophora oceanica</name>
    <dbReference type="NCBI Taxonomy" id="210454"/>
    <lineage>
        <taxon>Eukaryota</taxon>
        <taxon>Sar</taxon>
        <taxon>Stramenopiles</taxon>
        <taxon>Ochrophyta</taxon>
        <taxon>Bacillariophyta</taxon>
        <taxon>Fragilariophyceae</taxon>
        <taxon>Fragilariophycidae</taxon>
        <taxon>Rhabdonematales</taxon>
        <taxon>Grammatophoraceae</taxon>
        <taxon>Grammatophora</taxon>
    </lineage>
</organism>
<dbReference type="AlphaFoldDB" id="A0A6U5PDT9"/>
<name>A0A6U5PDT9_9STRA</name>
<gene>
    <name evidence="1" type="ORF">GOCE00092_LOCUS24353</name>
    <name evidence="2" type="ORF">GOCE00092_LOCUS24354</name>
</gene>